<dbReference type="Pfam" id="PF13432">
    <property type="entry name" value="TPR_16"/>
    <property type="match status" value="1"/>
</dbReference>
<evidence type="ECO:0000256" key="2">
    <source>
        <dbReference type="ARBA" id="ARBA00004319"/>
    </source>
</evidence>
<evidence type="ECO:0000256" key="7">
    <source>
        <dbReference type="ARBA" id="ARBA00022824"/>
    </source>
</evidence>
<dbReference type="GO" id="GO:0051087">
    <property type="term" value="F:protein-folding chaperone binding"/>
    <property type="evidence" value="ECO:0007669"/>
    <property type="project" value="TreeGrafter"/>
</dbReference>
<feature type="repeat" description="TPR" evidence="11">
    <location>
        <begin position="58"/>
        <end position="91"/>
    </location>
</feature>
<evidence type="ECO:0000256" key="13">
    <source>
        <dbReference type="SAM" id="Phobius"/>
    </source>
</evidence>
<evidence type="ECO:0000256" key="1">
    <source>
        <dbReference type="ARBA" id="ARBA00004141"/>
    </source>
</evidence>
<evidence type="ECO:0000259" key="15">
    <source>
        <dbReference type="PROSITE" id="PS50076"/>
    </source>
</evidence>
<organism evidence="16 17">
    <name type="scientific">Mucor circinelloides f. lusitanicus</name>
    <name type="common">Mucor racemosus var. lusitanicus</name>
    <dbReference type="NCBI Taxonomy" id="29924"/>
    <lineage>
        <taxon>Eukaryota</taxon>
        <taxon>Fungi</taxon>
        <taxon>Fungi incertae sedis</taxon>
        <taxon>Mucoromycota</taxon>
        <taxon>Mucoromycotina</taxon>
        <taxon>Mucoromycetes</taxon>
        <taxon>Mucorales</taxon>
        <taxon>Mucorineae</taxon>
        <taxon>Mucoraceae</taxon>
        <taxon>Mucor</taxon>
    </lineage>
</organism>
<evidence type="ECO:0000256" key="14">
    <source>
        <dbReference type="SAM" id="SignalP"/>
    </source>
</evidence>
<accession>A0A8H4BT87</accession>
<evidence type="ECO:0000313" key="17">
    <source>
        <dbReference type="Proteomes" id="UP000469890"/>
    </source>
</evidence>
<feature type="transmembrane region" description="Helical" evidence="13">
    <location>
        <begin position="783"/>
        <end position="804"/>
    </location>
</feature>
<keyword evidence="5" id="KW-0677">Repeat</keyword>
<comment type="caution">
    <text evidence="16">The sequence shown here is derived from an EMBL/GenBank/DDBJ whole genome shotgun (WGS) entry which is preliminary data.</text>
</comment>
<feature type="transmembrane region" description="Helical" evidence="13">
    <location>
        <begin position="740"/>
        <end position="762"/>
    </location>
</feature>
<feature type="region of interest" description="Disordered" evidence="12">
    <location>
        <begin position="557"/>
        <end position="578"/>
    </location>
</feature>
<dbReference type="SUPFAM" id="SSF46565">
    <property type="entry name" value="Chaperone J-domain"/>
    <property type="match status" value="1"/>
</dbReference>
<feature type="region of interest" description="Disordered" evidence="12">
    <location>
        <begin position="936"/>
        <end position="972"/>
    </location>
</feature>
<dbReference type="Pfam" id="PF00520">
    <property type="entry name" value="Ion_trans"/>
    <property type="match status" value="1"/>
</dbReference>
<dbReference type="Gene3D" id="1.10.287.110">
    <property type="entry name" value="DnaJ domain"/>
    <property type="match status" value="1"/>
</dbReference>
<feature type="signal peptide" evidence="14">
    <location>
        <begin position="1"/>
        <end position="20"/>
    </location>
</feature>
<dbReference type="Pfam" id="PF00226">
    <property type="entry name" value="DnaJ"/>
    <property type="match status" value="1"/>
</dbReference>
<dbReference type="InterPro" id="IPR019734">
    <property type="entry name" value="TPR_rpt"/>
</dbReference>
<dbReference type="SUPFAM" id="SSF48452">
    <property type="entry name" value="TPR-like"/>
    <property type="match status" value="2"/>
</dbReference>
<dbReference type="PRINTS" id="PR00625">
    <property type="entry name" value="JDOMAIN"/>
</dbReference>
<dbReference type="PRINTS" id="PR00169">
    <property type="entry name" value="KCHANNEL"/>
</dbReference>
<dbReference type="InterPro" id="IPR005821">
    <property type="entry name" value="Ion_trans_dom"/>
</dbReference>
<comment type="subcellular location">
    <subcellularLocation>
        <location evidence="2">Endoplasmic reticulum lumen</location>
    </subcellularLocation>
    <subcellularLocation>
        <location evidence="1">Membrane</location>
        <topology evidence="1">Multi-pass membrane protein</topology>
    </subcellularLocation>
</comment>
<dbReference type="FunFam" id="1.25.40.10:FF:000224">
    <property type="entry name" value="DnaJ and TPR domain protein"/>
    <property type="match status" value="1"/>
</dbReference>
<dbReference type="InterPro" id="IPR036869">
    <property type="entry name" value="J_dom_sf"/>
</dbReference>
<keyword evidence="8 13" id="KW-1133">Transmembrane helix</keyword>
<dbReference type="GO" id="GO:0034975">
    <property type="term" value="P:protein folding in endoplasmic reticulum"/>
    <property type="evidence" value="ECO:0007669"/>
    <property type="project" value="TreeGrafter"/>
</dbReference>
<dbReference type="EMBL" id="JAAECE010000001">
    <property type="protein sequence ID" value="KAF1807056.1"/>
    <property type="molecule type" value="Genomic_DNA"/>
</dbReference>
<dbReference type="SMART" id="SM00028">
    <property type="entry name" value="TPR"/>
    <property type="match status" value="6"/>
</dbReference>
<keyword evidence="4 14" id="KW-0732">Signal</keyword>
<feature type="transmembrane region" description="Helical" evidence="13">
    <location>
        <begin position="638"/>
        <end position="659"/>
    </location>
</feature>
<feature type="transmembrane region" description="Helical" evidence="13">
    <location>
        <begin position="671"/>
        <end position="692"/>
    </location>
</feature>
<dbReference type="InterPro" id="IPR027359">
    <property type="entry name" value="Volt_channel_dom_sf"/>
</dbReference>
<dbReference type="GO" id="GO:0016020">
    <property type="term" value="C:membrane"/>
    <property type="evidence" value="ECO:0007669"/>
    <property type="project" value="UniProtKB-SubCell"/>
</dbReference>
<feature type="transmembrane region" description="Helical" evidence="13">
    <location>
        <begin position="604"/>
        <end position="626"/>
    </location>
</feature>
<dbReference type="PANTHER" id="PTHR44140">
    <property type="entry name" value="LD25575P"/>
    <property type="match status" value="1"/>
</dbReference>
<dbReference type="GO" id="GO:0005788">
    <property type="term" value="C:endoplasmic reticulum lumen"/>
    <property type="evidence" value="ECO:0007669"/>
    <property type="project" value="UniProtKB-SubCell"/>
</dbReference>
<evidence type="ECO:0000256" key="6">
    <source>
        <dbReference type="ARBA" id="ARBA00022803"/>
    </source>
</evidence>
<feature type="chain" id="PRO_5034808639" description="Tetratricopeptide repeat and J domain-containing co-chaperone DNJ1" evidence="14">
    <location>
        <begin position="21"/>
        <end position="972"/>
    </location>
</feature>
<evidence type="ECO:0000256" key="3">
    <source>
        <dbReference type="ARBA" id="ARBA00022692"/>
    </source>
</evidence>
<evidence type="ECO:0000256" key="8">
    <source>
        <dbReference type="ARBA" id="ARBA00022989"/>
    </source>
</evidence>
<dbReference type="Proteomes" id="UP000469890">
    <property type="component" value="Unassembled WGS sequence"/>
</dbReference>
<feature type="domain" description="J" evidence="15">
    <location>
        <begin position="399"/>
        <end position="467"/>
    </location>
</feature>
<dbReference type="CDD" id="cd06257">
    <property type="entry name" value="DnaJ"/>
    <property type="match status" value="1"/>
</dbReference>
<dbReference type="FunFam" id="1.10.287.70:FF:000097">
    <property type="entry name" value="Potassium voltage-gated channel subfamily G member 3"/>
    <property type="match status" value="1"/>
</dbReference>
<keyword evidence="9 13" id="KW-0472">Membrane</keyword>
<dbReference type="InterPro" id="IPR051727">
    <property type="entry name" value="DnaJ_C3_Co-chaperones"/>
</dbReference>
<evidence type="ECO:0000256" key="4">
    <source>
        <dbReference type="ARBA" id="ARBA00022729"/>
    </source>
</evidence>
<dbReference type="InterPro" id="IPR011990">
    <property type="entry name" value="TPR-like_helical_dom_sf"/>
</dbReference>
<dbReference type="Gene3D" id="1.10.287.70">
    <property type="match status" value="1"/>
</dbReference>
<keyword evidence="7" id="KW-0256">Endoplasmic reticulum</keyword>
<sequence>MKSNKLLAFLIPLFMNTCYADKNIEQHLAEGNQYLVTGKYNDAIVSFDAAIQQDPLDYVSYYKRATAYLSLGRTASAIDDFTKILDLRPGFEKALLQRAKLYAGDGDFLLAKKDLVEHNASKPNEQVKQLLESVEHAEKQSVLGQQAHQDKNYEQCIQHMTEVIRTAPQKPQWRIIRAKCHIGKGEIEEAANDYTRVAHLNPSDKNLLLELATINFFSLYEADRALTQVKQCIHYDPEDRQCKGLFRFIKRIEKEIKKSEEAQQGQRYAIALNGLIGTGTKPGIVSDIDEPFASLEQDLQAPALPKRLHLKIYSMACELSAKQKDTAKAEKWCRSTLELDDQNKDALMHLGEMKLNANDFEGAVRDLEQAFEASGQQDNQIRQLLQRAQQLLKQSKKRDYYKILDISRDADARTIKKAYRKKAHEWHPDKYSGELDKDQVASKMADINQAYEVLSDPEKRDQFDNGFDPYDPEAAQQQQYGNPFAHHQQHGNPFAHFAGAGGNGFPFGGGKYEETEPLHNGETIEMAEPGSSSSPPLYRKLGRLAEEGWTSVANLVVHPPQPQPRSSTHIDIEDSAPPMPEIKNDIKRKLYLLLEEPASSRSAFWTNVIVSFLILFSAITTTIETIPSFRSAKSNRVWFHLESAMVALFTLEYLLRMFAHSDSFRMLKKFFLSPLSIIDFISIIPFYIEVIAKHDTTYEFRFTILRLFRLLRLFKSYKYSNTIVMTIEVMMMAFRRSGDALSALFFFTVTCVVLFSTLLYFAERGIWDETLQAFVASDGVPSSFDSIPAAFWFVLVTITTTGYGDMVPTTFIGKLITFPAMMFGVLLIALPSIIVGRNFTIVWESMRRRQFSNRMGLNPMGGGDDVLQSAERENANTAPFESPATASAPPRSEGSFGLLPNNGEDEILSQIQALMQLTLQNQVAINKIISALEKQGTTLSPSTAEESPLSATPYNKGKSPLLSKEDNDPFAD</sequence>
<feature type="compositionally biased region" description="Polar residues" evidence="12">
    <location>
        <begin position="936"/>
        <end position="953"/>
    </location>
</feature>
<keyword evidence="3 13" id="KW-0812">Transmembrane</keyword>
<evidence type="ECO:0000256" key="9">
    <source>
        <dbReference type="ARBA" id="ARBA00023136"/>
    </source>
</evidence>
<keyword evidence="6 11" id="KW-0802">TPR repeat</keyword>
<feature type="transmembrane region" description="Helical" evidence="13">
    <location>
        <begin position="816"/>
        <end position="839"/>
    </location>
</feature>
<dbReference type="PROSITE" id="PS50005">
    <property type="entry name" value="TPR"/>
    <property type="match status" value="2"/>
</dbReference>
<dbReference type="SUPFAM" id="SSF81324">
    <property type="entry name" value="Voltage-gated potassium channels"/>
    <property type="match status" value="1"/>
</dbReference>
<evidence type="ECO:0000256" key="11">
    <source>
        <dbReference type="PROSITE-ProRule" id="PRU00339"/>
    </source>
</evidence>
<dbReference type="Gene3D" id="1.20.120.350">
    <property type="entry name" value="Voltage-gated potassium channels. Chain C"/>
    <property type="match status" value="1"/>
</dbReference>
<protein>
    <recommendedName>
        <fullName evidence="10">Tetratricopeptide repeat and J domain-containing co-chaperone DNJ1</fullName>
    </recommendedName>
</protein>
<name>A0A8H4BT87_MUCCL</name>
<feature type="region of interest" description="Disordered" evidence="12">
    <location>
        <begin position="874"/>
        <end position="900"/>
    </location>
</feature>
<dbReference type="SMART" id="SM00271">
    <property type="entry name" value="DnaJ"/>
    <property type="match status" value="1"/>
</dbReference>
<dbReference type="PROSITE" id="PS50076">
    <property type="entry name" value="DNAJ_2"/>
    <property type="match status" value="1"/>
</dbReference>
<reference evidence="16 17" key="1">
    <citation type="submission" date="2019-09" db="EMBL/GenBank/DDBJ databases">
        <authorList>
            <consortium name="DOE Joint Genome Institute"/>
            <person name="Mondo S.J."/>
            <person name="Navarro-Mendoza M.I."/>
            <person name="Perez-Arques C."/>
            <person name="Panchal S."/>
            <person name="Nicolas F.E."/>
            <person name="Ganguly P."/>
            <person name="Pangilinan J."/>
            <person name="Grigoriev I."/>
            <person name="Heitman J."/>
            <person name="Sanya K."/>
            <person name="Garre V."/>
        </authorList>
    </citation>
    <scope>NUCLEOTIDE SEQUENCE [LARGE SCALE GENOMIC DNA]</scope>
    <source>
        <strain evidence="16 17">MU402</strain>
    </source>
</reference>
<evidence type="ECO:0000256" key="12">
    <source>
        <dbReference type="SAM" id="MobiDB-lite"/>
    </source>
</evidence>
<dbReference type="PANTHER" id="PTHR44140:SF2">
    <property type="entry name" value="LD25575P"/>
    <property type="match status" value="1"/>
</dbReference>
<dbReference type="GO" id="GO:0051787">
    <property type="term" value="F:misfolded protein binding"/>
    <property type="evidence" value="ECO:0007669"/>
    <property type="project" value="TreeGrafter"/>
</dbReference>
<dbReference type="GO" id="GO:0005216">
    <property type="term" value="F:monoatomic ion channel activity"/>
    <property type="evidence" value="ECO:0007669"/>
    <property type="project" value="InterPro"/>
</dbReference>
<dbReference type="InterPro" id="IPR001623">
    <property type="entry name" value="DnaJ_domain"/>
</dbReference>
<evidence type="ECO:0000256" key="5">
    <source>
        <dbReference type="ARBA" id="ARBA00022737"/>
    </source>
</evidence>
<feature type="repeat" description="TPR" evidence="11">
    <location>
        <begin position="24"/>
        <end position="57"/>
    </location>
</feature>
<dbReference type="AlphaFoldDB" id="A0A8H4BT87"/>
<gene>
    <name evidence="16" type="ORF">FB192DRAFT_1317582</name>
</gene>
<evidence type="ECO:0000313" key="16">
    <source>
        <dbReference type="EMBL" id="KAF1807056.1"/>
    </source>
</evidence>
<dbReference type="Gene3D" id="1.25.40.10">
    <property type="entry name" value="Tetratricopeptide repeat domain"/>
    <property type="match status" value="1"/>
</dbReference>
<feature type="compositionally biased region" description="Basic and acidic residues" evidence="12">
    <location>
        <begin position="963"/>
        <end position="972"/>
    </location>
</feature>
<evidence type="ECO:0000256" key="10">
    <source>
        <dbReference type="ARBA" id="ARBA00073740"/>
    </source>
</evidence>
<proteinExistence type="predicted"/>